<gene>
    <name evidence="3" type="ordered locus">Terro_0052</name>
</gene>
<dbReference type="PATRIC" id="fig|926566.3.peg.50"/>
<dbReference type="HOGENOM" id="CLU_071415_3_3_0"/>
<evidence type="ECO:0000259" key="2">
    <source>
        <dbReference type="SMART" id="SM00226"/>
    </source>
</evidence>
<dbReference type="InterPro" id="IPR023485">
    <property type="entry name" value="Ptyr_pPase"/>
</dbReference>
<dbReference type="GO" id="GO:0046685">
    <property type="term" value="P:response to arsenic-containing substance"/>
    <property type="evidence" value="ECO:0007669"/>
    <property type="project" value="UniProtKB-KW"/>
</dbReference>
<evidence type="ECO:0000313" key="4">
    <source>
        <dbReference type="Proteomes" id="UP000006056"/>
    </source>
</evidence>
<dbReference type="CDD" id="cd16345">
    <property type="entry name" value="LMWP_ArsC"/>
    <property type="match status" value="1"/>
</dbReference>
<dbReference type="Pfam" id="PF01451">
    <property type="entry name" value="LMWPc"/>
    <property type="match status" value="1"/>
</dbReference>
<evidence type="ECO:0000256" key="1">
    <source>
        <dbReference type="ARBA" id="ARBA00022849"/>
    </source>
</evidence>
<protein>
    <submittedName>
        <fullName evidence="3">Protein-tyrosine-phosphatase</fullName>
    </submittedName>
</protein>
<dbReference type="EMBL" id="CP003379">
    <property type="protein sequence ID" value="AFL86404.1"/>
    <property type="molecule type" value="Genomic_DNA"/>
</dbReference>
<dbReference type="PANTHER" id="PTHR43428">
    <property type="entry name" value="ARSENATE REDUCTASE"/>
    <property type="match status" value="1"/>
</dbReference>
<dbReference type="KEGG" id="trs:Terro_0052"/>
<organism evidence="3 4">
    <name type="scientific">Terriglobus roseus (strain DSM 18391 / NRRL B-41598 / KBS 63)</name>
    <dbReference type="NCBI Taxonomy" id="926566"/>
    <lineage>
        <taxon>Bacteria</taxon>
        <taxon>Pseudomonadati</taxon>
        <taxon>Acidobacteriota</taxon>
        <taxon>Terriglobia</taxon>
        <taxon>Terriglobales</taxon>
        <taxon>Acidobacteriaceae</taxon>
        <taxon>Terriglobus</taxon>
    </lineage>
</organism>
<dbReference type="Proteomes" id="UP000006056">
    <property type="component" value="Chromosome"/>
</dbReference>
<accession>I3ZAY6</accession>
<sequence length="156" mass="17108">MLVLTDKTGCALNATGKKARKGNPMFKVIFACVHNAGRSQMAAAFFNQLADPQKAQAISAGTQPGERVHPEVQAIMQEIGMDLSHAKPQKLTEALAREAQLLITMGCGDQCPYIPGLRREDWPLQDPKGLSAEQVRTIRDDIKTRVQELLSREVLA</sequence>
<proteinExistence type="predicted"/>
<feature type="domain" description="Phosphotyrosine protein phosphatase I" evidence="2">
    <location>
        <begin position="26"/>
        <end position="152"/>
    </location>
</feature>
<evidence type="ECO:0000313" key="3">
    <source>
        <dbReference type="EMBL" id="AFL86404.1"/>
    </source>
</evidence>
<dbReference type="PANTHER" id="PTHR43428:SF1">
    <property type="entry name" value="ARSENATE REDUCTASE"/>
    <property type="match status" value="1"/>
</dbReference>
<keyword evidence="4" id="KW-1185">Reference proteome</keyword>
<dbReference type="eggNOG" id="COG0394">
    <property type="taxonomic scope" value="Bacteria"/>
</dbReference>
<dbReference type="Gene3D" id="3.40.50.2300">
    <property type="match status" value="1"/>
</dbReference>
<name>I3ZAY6_TERRK</name>
<dbReference type="SUPFAM" id="SSF52788">
    <property type="entry name" value="Phosphotyrosine protein phosphatases I"/>
    <property type="match status" value="1"/>
</dbReference>
<keyword evidence="1" id="KW-0059">Arsenical resistance</keyword>
<dbReference type="STRING" id="926566.Terro_0052"/>
<dbReference type="AlphaFoldDB" id="I3ZAY6"/>
<reference evidence="3 4" key="1">
    <citation type="submission" date="2012-06" db="EMBL/GenBank/DDBJ databases">
        <title>Complete genome of Terriglobus roseus DSM 18391.</title>
        <authorList>
            <consortium name="US DOE Joint Genome Institute (JGI-PGF)"/>
            <person name="Lucas S."/>
            <person name="Copeland A."/>
            <person name="Lapidus A."/>
            <person name="Glavina del Rio T."/>
            <person name="Dalin E."/>
            <person name="Tice H."/>
            <person name="Bruce D."/>
            <person name="Goodwin L."/>
            <person name="Pitluck S."/>
            <person name="Peters L."/>
            <person name="Mikhailova N."/>
            <person name="Munk A.C.C."/>
            <person name="Kyrpides N."/>
            <person name="Mavromatis K."/>
            <person name="Ivanova N."/>
            <person name="Brettin T."/>
            <person name="Detter J.C."/>
            <person name="Han C."/>
            <person name="Larimer F."/>
            <person name="Land M."/>
            <person name="Hauser L."/>
            <person name="Markowitz V."/>
            <person name="Cheng J.-F."/>
            <person name="Hugenholtz P."/>
            <person name="Woyke T."/>
            <person name="Wu D."/>
            <person name="Brambilla E."/>
            <person name="Klenk H.-P."/>
            <person name="Eisen J.A."/>
        </authorList>
    </citation>
    <scope>NUCLEOTIDE SEQUENCE [LARGE SCALE GENOMIC DNA]</scope>
    <source>
        <strain evidence="4">DSM 18391 / NRRL B-41598 / KBS 63</strain>
    </source>
</reference>
<dbReference type="SMART" id="SM00226">
    <property type="entry name" value="LMWPc"/>
    <property type="match status" value="1"/>
</dbReference>
<dbReference type="InterPro" id="IPR036196">
    <property type="entry name" value="Ptyr_pPase_sf"/>
</dbReference>